<organism evidence="4 5">
    <name type="scientific">Pleurodeles waltl</name>
    <name type="common">Iberian ribbed newt</name>
    <dbReference type="NCBI Taxonomy" id="8319"/>
    <lineage>
        <taxon>Eukaryota</taxon>
        <taxon>Metazoa</taxon>
        <taxon>Chordata</taxon>
        <taxon>Craniata</taxon>
        <taxon>Vertebrata</taxon>
        <taxon>Euteleostomi</taxon>
        <taxon>Amphibia</taxon>
        <taxon>Batrachia</taxon>
        <taxon>Caudata</taxon>
        <taxon>Salamandroidea</taxon>
        <taxon>Salamandridae</taxon>
        <taxon>Pleurodelinae</taxon>
        <taxon>Pleurodeles</taxon>
    </lineage>
</organism>
<dbReference type="PANTHER" id="PTHR22574:SF14">
    <property type="entry name" value="INTEGRAL MEMBRANE PROTEIN"/>
    <property type="match status" value="1"/>
</dbReference>
<evidence type="ECO:0000313" key="5">
    <source>
        <dbReference type="Proteomes" id="UP001066276"/>
    </source>
</evidence>
<sequence>MPFTNKDEWMTYGQDLKLFLPEMGELQSQLYEGEYDPFKYAPVFESNFVQVTKKGEAIDIHNQVTLVTLGIAATSPILPLPNVMLLARPKITNLDTKNKNHLVGQLQLSRLFPLKLVRLSVSNIAMRQIKLKLASGRSFYLQLHAPPEKEDDLFQRWMRLIYLLQPTPSNSNVARDHEFMMDSAQSTKSSDEKKSEKSSGNMNHAVQITEMQRPVTDEDEVSMENDAALRNLDISHSVDRGMYSKSKKELSNTKKELVHSVHSFRQTQMLADSPPMKKKIPSKVMSPSNKKSKGGNLPSMKKLPASPVKQKSSKLKSVIKSFSKHDSKEPKKKKK</sequence>
<gene>
    <name evidence="4" type="ORF">NDU88_010306</name>
</gene>
<feature type="domain" description="Golgi associated RAB2 interactor protein-like Rab2B-binding" evidence="3">
    <location>
        <begin position="106"/>
        <end position="168"/>
    </location>
</feature>
<name>A0AAV7PUI0_PLEWA</name>
<dbReference type="Pfam" id="PF12480">
    <property type="entry name" value="GARIL_Rab2_bd"/>
    <property type="match status" value="1"/>
</dbReference>
<keyword evidence="5" id="KW-1185">Reference proteome</keyword>
<proteinExistence type="inferred from homology"/>
<dbReference type="EMBL" id="JANPWB010000011">
    <property type="protein sequence ID" value="KAJ1131976.1"/>
    <property type="molecule type" value="Genomic_DNA"/>
</dbReference>
<comment type="caution">
    <text evidence="4">The sequence shown here is derived from an EMBL/GenBank/DDBJ whole genome shotgun (WGS) entry which is preliminary data.</text>
</comment>
<dbReference type="Proteomes" id="UP001066276">
    <property type="component" value="Chromosome 7"/>
</dbReference>
<dbReference type="InterPro" id="IPR022168">
    <property type="entry name" value="GARIL-like_Rab2B-bd"/>
</dbReference>
<comment type="similarity">
    <text evidence="1">Belongs to the GARIN family.</text>
</comment>
<dbReference type="AlphaFoldDB" id="A0AAV7PUI0"/>
<dbReference type="GO" id="GO:0005634">
    <property type="term" value="C:nucleus"/>
    <property type="evidence" value="ECO:0007669"/>
    <property type="project" value="TreeGrafter"/>
</dbReference>
<feature type="compositionally biased region" description="Polar residues" evidence="2">
    <location>
        <begin position="200"/>
        <end position="210"/>
    </location>
</feature>
<protein>
    <recommendedName>
        <fullName evidence="3">Golgi associated RAB2 interactor protein-like Rab2B-binding domain-containing protein</fullName>
    </recommendedName>
</protein>
<feature type="region of interest" description="Disordered" evidence="2">
    <location>
        <begin position="182"/>
        <end position="221"/>
    </location>
</feature>
<reference evidence="4" key="1">
    <citation type="journal article" date="2022" name="bioRxiv">
        <title>Sequencing and chromosome-scale assembly of the giantPleurodeles waltlgenome.</title>
        <authorList>
            <person name="Brown T."/>
            <person name="Elewa A."/>
            <person name="Iarovenko S."/>
            <person name="Subramanian E."/>
            <person name="Araus A.J."/>
            <person name="Petzold A."/>
            <person name="Susuki M."/>
            <person name="Suzuki K.-i.T."/>
            <person name="Hayashi T."/>
            <person name="Toyoda A."/>
            <person name="Oliveira C."/>
            <person name="Osipova E."/>
            <person name="Leigh N.D."/>
            <person name="Simon A."/>
            <person name="Yun M.H."/>
        </authorList>
    </citation>
    <scope>NUCLEOTIDE SEQUENCE</scope>
    <source>
        <strain evidence="4">20211129_DDA</strain>
        <tissue evidence="4">Liver</tissue>
    </source>
</reference>
<evidence type="ECO:0000256" key="1">
    <source>
        <dbReference type="ARBA" id="ARBA00038379"/>
    </source>
</evidence>
<accession>A0AAV7PUI0</accession>
<evidence type="ECO:0000259" key="3">
    <source>
        <dbReference type="Pfam" id="PF12480"/>
    </source>
</evidence>
<evidence type="ECO:0000256" key="2">
    <source>
        <dbReference type="SAM" id="MobiDB-lite"/>
    </source>
</evidence>
<dbReference type="PANTHER" id="PTHR22574">
    <property type="match status" value="1"/>
</dbReference>
<feature type="region of interest" description="Disordered" evidence="2">
    <location>
        <begin position="264"/>
        <end position="335"/>
    </location>
</feature>
<evidence type="ECO:0000313" key="4">
    <source>
        <dbReference type="EMBL" id="KAJ1131976.1"/>
    </source>
</evidence>